<evidence type="ECO:0000313" key="1">
    <source>
        <dbReference type="EMBL" id="GAA3242324.1"/>
    </source>
</evidence>
<accession>A0ABP6QQG8</accession>
<reference evidence="2" key="1">
    <citation type="journal article" date="2019" name="Int. J. Syst. Evol. Microbiol.">
        <title>The Global Catalogue of Microorganisms (GCM) 10K type strain sequencing project: providing services to taxonomists for standard genome sequencing and annotation.</title>
        <authorList>
            <consortium name="The Broad Institute Genomics Platform"/>
            <consortium name="The Broad Institute Genome Sequencing Center for Infectious Disease"/>
            <person name="Wu L."/>
            <person name="Ma J."/>
        </authorList>
    </citation>
    <scope>NUCLEOTIDE SEQUENCE [LARGE SCALE GENOMIC DNA]</scope>
    <source>
        <strain evidence="2">JCM 9377</strain>
    </source>
</reference>
<dbReference type="RefSeq" id="WP_344839721.1">
    <property type="nucleotide sequence ID" value="NZ_BAAAUV010000050.1"/>
</dbReference>
<protein>
    <submittedName>
        <fullName evidence="1">EboA domain-containing protein</fullName>
    </submittedName>
</protein>
<keyword evidence="2" id="KW-1185">Reference proteome</keyword>
<gene>
    <name evidence="1" type="ORF">GCM10010468_79960</name>
</gene>
<sequence length="202" mass="21777">MTAEDLYTALLDRLTPQAVGWLDETIALVATDPAALPRRHPAAGRRCGRGPLGVGAWTVDDAARTLMISAVRLPVADLLAVVTGLYFQGDAAERRAVLRALEFLDLGDGALPLVRDALRTNDTRLVAAALGPYGGLHLDHAAWRDAVLKCLFVGVPLAGVTDLPRRTDAELVRMVRDFARERRAAGRPVPADARLICDIEEN</sequence>
<name>A0ABP6QQG8_9ACTN</name>
<proteinExistence type="predicted"/>
<dbReference type="NCBIfam" id="NF035938">
    <property type="entry name" value="EboA_domain"/>
    <property type="match status" value="1"/>
</dbReference>
<dbReference type="InterPro" id="IPR047715">
    <property type="entry name" value="EboA_dom"/>
</dbReference>
<dbReference type="EMBL" id="BAAAUV010000050">
    <property type="protein sequence ID" value="GAA3242324.1"/>
    <property type="molecule type" value="Genomic_DNA"/>
</dbReference>
<comment type="caution">
    <text evidence="1">The sequence shown here is derived from an EMBL/GenBank/DDBJ whole genome shotgun (WGS) entry which is preliminary data.</text>
</comment>
<evidence type="ECO:0000313" key="2">
    <source>
        <dbReference type="Proteomes" id="UP001501237"/>
    </source>
</evidence>
<dbReference type="Proteomes" id="UP001501237">
    <property type="component" value="Unassembled WGS sequence"/>
</dbReference>
<organism evidence="1 2">
    <name type="scientific">Actinocorallia longicatena</name>
    <dbReference type="NCBI Taxonomy" id="111803"/>
    <lineage>
        <taxon>Bacteria</taxon>
        <taxon>Bacillati</taxon>
        <taxon>Actinomycetota</taxon>
        <taxon>Actinomycetes</taxon>
        <taxon>Streptosporangiales</taxon>
        <taxon>Thermomonosporaceae</taxon>
        <taxon>Actinocorallia</taxon>
    </lineage>
</organism>